<evidence type="ECO:0000256" key="1">
    <source>
        <dbReference type="SAM" id="MobiDB-lite"/>
    </source>
</evidence>
<organism evidence="2 3">
    <name type="scientific">Fusarium venenatum</name>
    <dbReference type="NCBI Taxonomy" id="56646"/>
    <lineage>
        <taxon>Eukaryota</taxon>
        <taxon>Fungi</taxon>
        <taxon>Dikarya</taxon>
        <taxon>Ascomycota</taxon>
        <taxon>Pezizomycotina</taxon>
        <taxon>Sordariomycetes</taxon>
        <taxon>Hypocreomycetidae</taxon>
        <taxon>Hypocreales</taxon>
        <taxon>Nectriaceae</taxon>
        <taxon>Fusarium</taxon>
    </lineage>
</organism>
<evidence type="ECO:0000313" key="3">
    <source>
        <dbReference type="Proteomes" id="UP000245910"/>
    </source>
</evidence>
<dbReference type="EMBL" id="LN649229">
    <property type="protein sequence ID" value="CEI63803.1"/>
    <property type="molecule type" value="Genomic_DNA"/>
</dbReference>
<feature type="compositionally biased region" description="Basic and acidic residues" evidence="1">
    <location>
        <begin position="77"/>
        <end position="86"/>
    </location>
</feature>
<evidence type="ECO:0000313" key="2">
    <source>
        <dbReference type="EMBL" id="CEI63803.1"/>
    </source>
</evidence>
<accession>A0A2L2T7K2</accession>
<name>A0A2L2T7K2_9HYPO</name>
<dbReference type="AlphaFoldDB" id="A0A2L2T7K2"/>
<reference evidence="3" key="1">
    <citation type="submission" date="2014-10" db="EMBL/GenBank/DDBJ databases">
        <authorList>
            <person name="King R."/>
        </authorList>
    </citation>
    <scope>NUCLEOTIDE SEQUENCE [LARGE SCALE GENOMIC DNA]</scope>
    <source>
        <strain evidence="3">A3/5</strain>
    </source>
</reference>
<protein>
    <submittedName>
        <fullName evidence="2">Uncharacterized protein</fullName>
    </submittedName>
</protein>
<proteinExistence type="predicted"/>
<feature type="region of interest" description="Disordered" evidence="1">
    <location>
        <begin position="73"/>
        <end position="93"/>
    </location>
</feature>
<keyword evidence="3" id="KW-1185">Reference proteome</keyword>
<sequence length="93" mass="9946">MPTVSSAPLHIPTLSHSKRTWSSRTLSVTLSTELDGMEKKSKETRKTMFDERWVAVEVSVEVDAGADLVVTPGTAVDEGKSGKSDKVASLISG</sequence>
<dbReference type="Proteomes" id="UP000245910">
    <property type="component" value="Chromosome I"/>
</dbReference>